<dbReference type="Proteomes" id="UP000579250">
    <property type="component" value="Unassembled WGS sequence"/>
</dbReference>
<comment type="caution">
    <text evidence="2">The sequence shown here is derived from an EMBL/GenBank/DDBJ whole genome shotgun (WGS) entry which is preliminary data.</text>
</comment>
<feature type="transmembrane region" description="Helical" evidence="1">
    <location>
        <begin position="20"/>
        <end position="40"/>
    </location>
</feature>
<gene>
    <name evidence="2" type="ORF">HGB48_25405</name>
</gene>
<accession>A0A846Z733</accession>
<keyword evidence="1" id="KW-1133">Transmembrane helix</keyword>
<keyword evidence="1" id="KW-0472">Membrane</keyword>
<proteinExistence type="predicted"/>
<dbReference type="AlphaFoldDB" id="A0A846Z733"/>
<dbReference type="Pfam" id="PF14023">
    <property type="entry name" value="Bestrophin-like"/>
    <property type="match status" value="1"/>
</dbReference>
<name>A0A846Z733_9ACTN</name>
<feature type="transmembrane region" description="Helical" evidence="1">
    <location>
        <begin position="225"/>
        <end position="243"/>
    </location>
</feature>
<dbReference type="InterPro" id="IPR025333">
    <property type="entry name" value="DUF4239"/>
</dbReference>
<evidence type="ECO:0000256" key="1">
    <source>
        <dbReference type="SAM" id="Phobius"/>
    </source>
</evidence>
<sequence>MDTAVTFDALFPLASILVTLPTWVTGLLIIVGLPVLVTVLQALIRHRFPVLSLRRHNDVAGFLLAVIGVIYAVSAGFILIDLHDARNEAKSAAHSEALTLLAIAQQSRVMGPDAQRRITARVVAYENAVIGSWPPGEGSAEAPPRALERLQTEMEGLRPTTQTQEAFVWEASRRLMEAGIEHQELEVEAADGSLDVLLWIAVIISSAATLAFCLVFGLENARLHYLMVAGVTIVIAVNLFLIVELNYPFKGDLSVRPDVAEHVIRELGR</sequence>
<evidence type="ECO:0000313" key="3">
    <source>
        <dbReference type="Proteomes" id="UP000579250"/>
    </source>
</evidence>
<protein>
    <submittedName>
        <fullName evidence="2">DUF4239 domain-containing protein</fullName>
    </submittedName>
</protein>
<keyword evidence="3" id="KW-1185">Reference proteome</keyword>
<dbReference type="EMBL" id="JAAXPI010000046">
    <property type="protein sequence ID" value="NKZ07052.1"/>
    <property type="molecule type" value="Genomic_DNA"/>
</dbReference>
<organism evidence="2 3">
    <name type="scientific">Actinomadura latina</name>
    <dbReference type="NCBI Taxonomy" id="163603"/>
    <lineage>
        <taxon>Bacteria</taxon>
        <taxon>Bacillati</taxon>
        <taxon>Actinomycetota</taxon>
        <taxon>Actinomycetes</taxon>
        <taxon>Streptosporangiales</taxon>
        <taxon>Thermomonosporaceae</taxon>
        <taxon>Actinomadura</taxon>
    </lineage>
</organism>
<feature type="transmembrane region" description="Helical" evidence="1">
    <location>
        <begin position="61"/>
        <end position="80"/>
    </location>
</feature>
<keyword evidence="1" id="KW-0812">Transmembrane</keyword>
<feature type="transmembrane region" description="Helical" evidence="1">
    <location>
        <begin position="196"/>
        <end position="218"/>
    </location>
</feature>
<evidence type="ECO:0000313" key="2">
    <source>
        <dbReference type="EMBL" id="NKZ07052.1"/>
    </source>
</evidence>
<reference evidence="2 3" key="1">
    <citation type="submission" date="2020-04" db="EMBL/GenBank/DDBJ databases">
        <title>MicrobeNet Type strains.</title>
        <authorList>
            <person name="Nicholson A.C."/>
        </authorList>
    </citation>
    <scope>NUCLEOTIDE SEQUENCE [LARGE SCALE GENOMIC DNA]</scope>
    <source>
        <strain evidence="2 3">ATCC BAA-277</strain>
    </source>
</reference>
<dbReference type="RefSeq" id="WP_067633164.1">
    <property type="nucleotide sequence ID" value="NZ_JAAXPI010000046.1"/>
</dbReference>